<dbReference type="Gene3D" id="1.10.10.10">
    <property type="entry name" value="Winged helix-like DNA-binding domain superfamily/Winged helix DNA-binding domain"/>
    <property type="match status" value="1"/>
</dbReference>
<dbReference type="InterPro" id="IPR011991">
    <property type="entry name" value="ArsR-like_HTH"/>
</dbReference>
<name>A0ABM9EKC9_9BACI</name>
<dbReference type="SUPFAM" id="SSF46785">
    <property type="entry name" value="Winged helix' DNA-binding domain"/>
    <property type="match status" value="1"/>
</dbReference>
<dbReference type="PANTHER" id="PTHR42756:SF1">
    <property type="entry name" value="TRANSCRIPTIONAL REPRESSOR OF EMRAB OPERON"/>
    <property type="match status" value="1"/>
</dbReference>
<dbReference type="EMBL" id="CALBWS010000001">
    <property type="protein sequence ID" value="CAH2713030.1"/>
    <property type="molecule type" value="Genomic_DNA"/>
</dbReference>
<dbReference type="Pfam" id="PF01047">
    <property type="entry name" value="MarR"/>
    <property type="match status" value="1"/>
</dbReference>
<evidence type="ECO:0000256" key="2">
    <source>
        <dbReference type="ARBA" id="ARBA00023125"/>
    </source>
</evidence>
<evidence type="ECO:0000313" key="5">
    <source>
        <dbReference type="EMBL" id="CAH2713030.1"/>
    </source>
</evidence>
<keyword evidence="6" id="KW-1185">Reference proteome</keyword>
<keyword evidence="2" id="KW-0238">DNA-binding</keyword>
<dbReference type="InterPro" id="IPR036390">
    <property type="entry name" value="WH_DNA-bd_sf"/>
</dbReference>
<dbReference type="PRINTS" id="PR00598">
    <property type="entry name" value="HTHMARR"/>
</dbReference>
<sequence>MDNKIIQELIDRYVTVSFQVHKKAESLIKGQLSNELTNDQHFTLRYIHQSGECTSTELADAFQVNKSAITAIINRMADRGLIQRTRDENDRRVVYLTLTDEGINLYQNCQEKVTLLVESIITQFNETEITTFINTYEKLALILDNMKQEELGGIESESDN</sequence>
<dbReference type="Proteomes" id="UP000838308">
    <property type="component" value="Unassembled WGS sequence"/>
</dbReference>
<dbReference type="RefSeq" id="WP_248733387.1">
    <property type="nucleotide sequence ID" value="NZ_CALBWS010000001.1"/>
</dbReference>
<dbReference type="SMART" id="SM00347">
    <property type="entry name" value="HTH_MARR"/>
    <property type="match status" value="1"/>
</dbReference>
<evidence type="ECO:0000256" key="1">
    <source>
        <dbReference type="ARBA" id="ARBA00023015"/>
    </source>
</evidence>
<dbReference type="InterPro" id="IPR036388">
    <property type="entry name" value="WH-like_DNA-bd_sf"/>
</dbReference>
<dbReference type="InterPro" id="IPR000835">
    <property type="entry name" value="HTH_MarR-typ"/>
</dbReference>
<keyword evidence="1" id="KW-0805">Transcription regulation</keyword>
<dbReference type="PROSITE" id="PS50995">
    <property type="entry name" value="HTH_MARR_2"/>
    <property type="match status" value="1"/>
</dbReference>
<dbReference type="CDD" id="cd00090">
    <property type="entry name" value="HTH_ARSR"/>
    <property type="match status" value="1"/>
</dbReference>
<gene>
    <name evidence="5" type="ORF">BACCIP111895_00163</name>
</gene>
<comment type="caution">
    <text evidence="5">The sequence shown here is derived from an EMBL/GenBank/DDBJ whole genome shotgun (WGS) entry which is preliminary data.</text>
</comment>
<reference evidence="5" key="1">
    <citation type="submission" date="2022-04" db="EMBL/GenBank/DDBJ databases">
        <authorList>
            <person name="Criscuolo A."/>
        </authorList>
    </citation>
    <scope>NUCLEOTIDE SEQUENCE</scope>
    <source>
        <strain evidence="5">CIP111895</strain>
    </source>
</reference>
<keyword evidence="3" id="KW-0804">Transcription</keyword>
<evidence type="ECO:0000259" key="4">
    <source>
        <dbReference type="PROSITE" id="PS50995"/>
    </source>
</evidence>
<organism evidence="5 6">
    <name type="scientific">Neobacillus rhizosphaerae</name>
    <dbReference type="NCBI Taxonomy" id="2880965"/>
    <lineage>
        <taxon>Bacteria</taxon>
        <taxon>Bacillati</taxon>
        <taxon>Bacillota</taxon>
        <taxon>Bacilli</taxon>
        <taxon>Bacillales</taxon>
        <taxon>Bacillaceae</taxon>
        <taxon>Neobacillus</taxon>
    </lineage>
</organism>
<proteinExistence type="predicted"/>
<protein>
    <recommendedName>
        <fullName evidence="4">HTH marR-type domain-containing protein</fullName>
    </recommendedName>
</protein>
<dbReference type="PANTHER" id="PTHR42756">
    <property type="entry name" value="TRANSCRIPTIONAL REGULATOR, MARR"/>
    <property type="match status" value="1"/>
</dbReference>
<evidence type="ECO:0000256" key="3">
    <source>
        <dbReference type="ARBA" id="ARBA00023163"/>
    </source>
</evidence>
<evidence type="ECO:0000313" key="6">
    <source>
        <dbReference type="Proteomes" id="UP000838308"/>
    </source>
</evidence>
<feature type="domain" description="HTH marR-type" evidence="4">
    <location>
        <begin position="1"/>
        <end position="141"/>
    </location>
</feature>
<accession>A0ABM9EKC9</accession>